<dbReference type="PANTHER" id="PTHR43671">
    <property type="entry name" value="SERINE/THREONINE-PROTEIN KINASE NEK"/>
    <property type="match status" value="1"/>
</dbReference>
<evidence type="ECO:0000256" key="5">
    <source>
        <dbReference type="ARBA" id="ARBA00022741"/>
    </source>
</evidence>
<keyword evidence="5 10" id="KW-0547">Nucleotide-binding</keyword>
<dbReference type="InterPro" id="IPR011009">
    <property type="entry name" value="Kinase-like_dom_sf"/>
</dbReference>
<dbReference type="InterPro" id="IPR036859">
    <property type="entry name" value="CAP-Gly_dom_sf"/>
</dbReference>
<proteinExistence type="inferred from homology"/>
<reference evidence="13 14" key="1">
    <citation type="submission" date="2023-05" db="EMBL/GenBank/DDBJ databases">
        <title>A 100% complete, gapless, phased diploid assembly of the Scenedesmus obliquus UTEX 3031 genome.</title>
        <authorList>
            <person name="Biondi T.C."/>
            <person name="Hanschen E.R."/>
            <person name="Kwon T."/>
            <person name="Eng W."/>
            <person name="Kruse C.P.S."/>
            <person name="Koehler S.I."/>
            <person name="Kunde Y."/>
            <person name="Gleasner C.D."/>
            <person name="You Mak K.T."/>
            <person name="Polle J."/>
            <person name="Hovde B.T."/>
            <person name="Starkenburg S.R."/>
        </authorList>
    </citation>
    <scope>NUCLEOTIDE SEQUENCE [LARGE SCALE GENOMIC DNA]</scope>
    <source>
        <strain evidence="13 14">DOE0152z</strain>
    </source>
</reference>
<feature type="region of interest" description="Disordered" evidence="11">
    <location>
        <begin position="365"/>
        <end position="388"/>
    </location>
</feature>
<organism evidence="13 14">
    <name type="scientific">Tetradesmus obliquus</name>
    <name type="common">Green alga</name>
    <name type="synonym">Acutodesmus obliquus</name>
    <dbReference type="NCBI Taxonomy" id="3088"/>
    <lineage>
        <taxon>Eukaryota</taxon>
        <taxon>Viridiplantae</taxon>
        <taxon>Chlorophyta</taxon>
        <taxon>core chlorophytes</taxon>
        <taxon>Chlorophyceae</taxon>
        <taxon>CS clade</taxon>
        <taxon>Sphaeropleales</taxon>
        <taxon>Scenedesmaceae</taxon>
        <taxon>Tetradesmus</taxon>
    </lineage>
</organism>
<dbReference type="InterPro" id="IPR000719">
    <property type="entry name" value="Prot_kinase_dom"/>
</dbReference>
<dbReference type="EC" id="2.7.11.1" evidence="2"/>
<evidence type="ECO:0000256" key="8">
    <source>
        <dbReference type="ARBA" id="ARBA00047899"/>
    </source>
</evidence>
<keyword evidence="4" id="KW-0808">Transferase</keyword>
<evidence type="ECO:0000256" key="4">
    <source>
        <dbReference type="ARBA" id="ARBA00022679"/>
    </source>
</evidence>
<comment type="catalytic activity">
    <reaction evidence="9">
        <text>L-seryl-[protein] + ATP = O-phospho-L-seryl-[protein] + ADP + H(+)</text>
        <dbReference type="Rhea" id="RHEA:17989"/>
        <dbReference type="Rhea" id="RHEA-COMP:9863"/>
        <dbReference type="Rhea" id="RHEA-COMP:11604"/>
        <dbReference type="ChEBI" id="CHEBI:15378"/>
        <dbReference type="ChEBI" id="CHEBI:29999"/>
        <dbReference type="ChEBI" id="CHEBI:30616"/>
        <dbReference type="ChEBI" id="CHEBI:83421"/>
        <dbReference type="ChEBI" id="CHEBI:456216"/>
        <dbReference type="EC" id="2.7.11.1"/>
    </reaction>
</comment>
<evidence type="ECO:0000313" key="14">
    <source>
        <dbReference type="Proteomes" id="UP001244341"/>
    </source>
</evidence>
<evidence type="ECO:0000313" key="13">
    <source>
        <dbReference type="EMBL" id="WIA14217.1"/>
    </source>
</evidence>
<dbReference type="PANTHER" id="PTHR43671:SF98">
    <property type="entry name" value="SERINE_THREONINE-PROTEIN KINASE NEK11"/>
    <property type="match status" value="1"/>
</dbReference>
<dbReference type="EMBL" id="CP126212">
    <property type="protein sequence ID" value="WIA14217.1"/>
    <property type="molecule type" value="Genomic_DNA"/>
</dbReference>
<evidence type="ECO:0000256" key="6">
    <source>
        <dbReference type="ARBA" id="ARBA00022777"/>
    </source>
</evidence>
<dbReference type="SUPFAM" id="SSF56112">
    <property type="entry name" value="Protein kinase-like (PK-like)"/>
    <property type="match status" value="1"/>
</dbReference>
<evidence type="ECO:0000256" key="9">
    <source>
        <dbReference type="ARBA" id="ARBA00048679"/>
    </source>
</evidence>
<feature type="domain" description="Protein kinase" evidence="12">
    <location>
        <begin position="12"/>
        <end position="273"/>
    </location>
</feature>
<feature type="compositionally biased region" description="Polar residues" evidence="11">
    <location>
        <begin position="369"/>
        <end position="385"/>
    </location>
</feature>
<gene>
    <name evidence="13" type="ORF">OEZ85_002756</name>
</gene>
<comment type="similarity">
    <text evidence="1">Belongs to the protein kinase superfamily. NEK Ser/Thr protein kinase family. NIMA subfamily.</text>
</comment>
<feature type="region of interest" description="Disordered" evidence="11">
    <location>
        <begin position="505"/>
        <end position="544"/>
    </location>
</feature>
<keyword evidence="3" id="KW-0723">Serine/threonine-protein kinase</keyword>
<evidence type="ECO:0000256" key="7">
    <source>
        <dbReference type="ARBA" id="ARBA00022840"/>
    </source>
</evidence>
<dbReference type="InterPro" id="IPR008271">
    <property type="entry name" value="Ser/Thr_kinase_AS"/>
</dbReference>
<evidence type="ECO:0000256" key="11">
    <source>
        <dbReference type="SAM" id="MobiDB-lite"/>
    </source>
</evidence>
<evidence type="ECO:0000256" key="10">
    <source>
        <dbReference type="PROSITE-ProRule" id="PRU10141"/>
    </source>
</evidence>
<dbReference type="InterPro" id="IPR017441">
    <property type="entry name" value="Protein_kinase_ATP_BS"/>
</dbReference>
<dbReference type="Proteomes" id="UP001244341">
    <property type="component" value="Chromosome 5b"/>
</dbReference>
<dbReference type="Gene3D" id="2.30.30.190">
    <property type="entry name" value="CAP Gly-rich-like domain"/>
    <property type="match status" value="1"/>
</dbReference>
<dbReference type="InterPro" id="IPR050660">
    <property type="entry name" value="NEK_Ser/Thr_kinase"/>
</dbReference>
<feature type="compositionally biased region" description="Low complexity" evidence="11">
    <location>
        <begin position="518"/>
        <end position="535"/>
    </location>
</feature>
<dbReference type="PROSITE" id="PS00108">
    <property type="entry name" value="PROTEIN_KINASE_ST"/>
    <property type="match status" value="1"/>
</dbReference>
<dbReference type="SMART" id="SM00220">
    <property type="entry name" value="S_TKc"/>
    <property type="match status" value="1"/>
</dbReference>
<sequence>MAQAETDLTSKYEVRQQIGKGSFGSAFLVTNKQDKKDYVLKRVRLAKQTKWQRNSTLQERDLVSTLQHPFIVPCVESWMVQGHTVNMIYGYCEKGDLSSYLQRVQRVRGQVEEPLMMKWLCQLLLALDYLQTMRVLHRDIKTSNLLLTCDMDVQLGDFGLATHMQDAGDGSKPEDTNLVGTPHYMSPELLSCKDYGFKTDVWSLGCVFYELTAQRPTFNAFNIHGLVSKIRKNKLAPLPDSYSEAWREVIHLMLCKNPERRPSVQDLMGLPVLRPTLLEARARAQQIMPGVKLPPLLDPTPLVRLPRRLSDASGTPVAQGPTPDAVTPEASTPDMFAAARAAATCFKGGSATVEEESPLLWGAPAAAGRQNSSTDWQDGLQQGSGEQAAIGSTALSADSPTCSIDTAAPATGRVQGRGKDAAADAGLAISQPARGGDGPLQASGSSSLQPLGSSERQRLELLESVMQVMSGLYARGRWQELGSVLSSPGLLQDSMQAAVHAAASQLPSSQRCSPAAHAAQPGSRRAGAGSRTSSGQLAGAAQPAEVQHPALKLGDVVVLGKSKAVKGKIRYIGPVAWGATGEDWVGMELDSACGMDGTLHGITYIDCAPRCASFHKASQLTSM</sequence>
<evidence type="ECO:0000259" key="12">
    <source>
        <dbReference type="PROSITE" id="PS50011"/>
    </source>
</evidence>
<keyword evidence="6" id="KW-0418">Kinase</keyword>
<dbReference type="PROSITE" id="PS50011">
    <property type="entry name" value="PROTEIN_KINASE_DOM"/>
    <property type="match status" value="1"/>
</dbReference>
<protein>
    <recommendedName>
        <fullName evidence="2">non-specific serine/threonine protein kinase</fullName>
        <ecNumber evidence="2">2.7.11.1</ecNumber>
    </recommendedName>
</protein>
<evidence type="ECO:0000256" key="2">
    <source>
        <dbReference type="ARBA" id="ARBA00012513"/>
    </source>
</evidence>
<dbReference type="Pfam" id="PF00069">
    <property type="entry name" value="Pkinase"/>
    <property type="match status" value="1"/>
</dbReference>
<feature type="compositionally biased region" description="Low complexity" evidence="11">
    <location>
        <begin position="439"/>
        <end position="452"/>
    </location>
</feature>
<feature type="region of interest" description="Disordered" evidence="11">
    <location>
        <begin position="311"/>
        <end position="330"/>
    </location>
</feature>
<dbReference type="SMART" id="SM01052">
    <property type="entry name" value="CAP_GLY"/>
    <property type="match status" value="1"/>
</dbReference>
<keyword evidence="7 10" id="KW-0067">ATP-binding</keyword>
<dbReference type="Pfam" id="PF01302">
    <property type="entry name" value="CAP_GLY"/>
    <property type="match status" value="1"/>
</dbReference>
<dbReference type="Gene3D" id="1.10.510.10">
    <property type="entry name" value="Transferase(Phosphotransferase) domain 1"/>
    <property type="match status" value="1"/>
</dbReference>
<dbReference type="Gene3D" id="3.30.200.20">
    <property type="entry name" value="Phosphorylase Kinase, domain 1"/>
    <property type="match status" value="1"/>
</dbReference>
<dbReference type="PROSITE" id="PS00107">
    <property type="entry name" value="PROTEIN_KINASE_ATP"/>
    <property type="match status" value="1"/>
</dbReference>
<feature type="binding site" evidence="10">
    <location>
        <position position="41"/>
    </location>
    <ligand>
        <name>ATP</name>
        <dbReference type="ChEBI" id="CHEBI:30616"/>
    </ligand>
</feature>
<feature type="region of interest" description="Disordered" evidence="11">
    <location>
        <begin position="429"/>
        <end position="452"/>
    </location>
</feature>
<evidence type="ECO:0000256" key="3">
    <source>
        <dbReference type="ARBA" id="ARBA00022527"/>
    </source>
</evidence>
<dbReference type="InterPro" id="IPR000938">
    <property type="entry name" value="CAP-Gly_domain"/>
</dbReference>
<accession>A0ABY8TYY7</accession>
<name>A0ABY8TYY7_TETOB</name>
<comment type="catalytic activity">
    <reaction evidence="8">
        <text>L-threonyl-[protein] + ATP = O-phospho-L-threonyl-[protein] + ADP + H(+)</text>
        <dbReference type="Rhea" id="RHEA:46608"/>
        <dbReference type="Rhea" id="RHEA-COMP:11060"/>
        <dbReference type="Rhea" id="RHEA-COMP:11605"/>
        <dbReference type="ChEBI" id="CHEBI:15378"/>
        <dbReference type="ChEBI" id="CHEBI:30013"/>
        <dbReference type="ChEBI" id="CHEBI:30616"/>
        <dbReference type="ChEBI" id="CHEBI:61977"/>
        <dbReference type="ChEBI" id="CHEBI:456216"/>
        <dbReference type="EC" id="2.7.11.1"/>
    </reaction>
</comment>
<dbReference type="SUPFAM" id="SSF74924">
    <property type="entry name" value="Cap-Gly domain"/>
    <property type="match status" value="1"/>
</dbReference>
<keyword evidence="14" id="KW-1185">Reference proteome</keyword>
<evidence type="ECO:0000256" key="1">
    <source>
        <dbReference type="ARBA" id="ARBA00010886"/>
    </source>
</evidence>